<reference evidence="2 3" key="1">
    <citation type="submission" date="2024-04" db="EMBL/GenBank/DDBJ databases">
        <title>Bacterial endophytes with biocontrol capabilities against important plant pathogens.</title>
        <authorList>
            <person name="Alayande K.A."/>
        </authorList>
    </citation>
    <scope>NUCLEOTIDE SEQUENCE [LARGE SCALE GENOMIC DNA]</scope>
    <source>
        <strain evidence="2 3">KV22</strain>
    </source>
</reference>
<organism evidence="2 3">
    <name type="scientific">Stenotrophomonas bentonitica</name>
    <dbReference type="NCBI Taxonomy" id="1450134"/>
    <lineage>
        <taxon>Bacteria</taxon>
        <taxon>Pseudomonadati</taxon>
        <taxon>Pseudomonadota</taxon>
        <taxon>Gammaproteobacteria</taxon>
        <taxon>Lysobacterales</taxon>
        <taxon>Lysobacteraceae</taxon>
        <taxon>Stenotrophomonas</taxon>
    </lineage>
</organism>
<dbReference type="RefSeq" id="WP_070470972.1">
    <property type="nucleotide sequence ID" value="NZ_JBBYHY010000001.1"/>
</dbReference>
<proteinExistence type="predicted"/>
<feature type="signal peptide" evidence="1">
    <location>
        <begin position="1"/>
        <end position="32"/>
    </location>
</feature>
<keyword evidence="3" id="KW-1185">Reference proteome</keyword>
<name>A0ABU9JGV0_9GAMM</name>
<dbReference type="EMBL" id="JBBYHY010000001">
    <property type="protein sequence ID" value="MEL3952064.1"/>
    <property type="molecule type" value="Genomic_DNA"/>
</dbReference>
<dbReference type="Proteomes" id="UP001455088">
    <property type="component" value="Unassembled WGS sequence"/>
</dbReference>
<evidence type="ECO:0000256" key="1">
    <source>
        <dbReference type="SAM" id="SignalP"/>
    </source>
</evidence>
<sequence length="190" mass="20302">MHRLLRNAANRGRLARPLLLVAGLFASPLALAAGTDTGTGCTALTQEDGLQPLPGCQWLDGHLELDAASLASLSYDQDGLAAVYAGGGFHYVRADGRQLPVITFDNGPDYVVEGLVRGRVGQRIGYFDTQLRQAFPGTFDFGWAFDDGVARVCEGCRPGTPDDHGHIAMVGGTWYRIDRQGRPAMDAGTP</sequence>
<protein>
    <submittedName>
        <fullName evidence="2">WG repeat-containing protein</fullName>
    </submittedName>
</protein>
<feature type="chain" id="PRO_5046198805" evidence="1">
    <location>
        <begin position="33"/>
        <end position="190"/>
    </location>
</feature>
<gene>
    <name evidence="2" type="ORF">AAE039_00620</name>
</gene>
<keyword evidence="1" id="KW-0732">Signal</keyword>
<comment type="caution">
    <text evidence="2">The sequence shown here is derived from an EMBL/GenBank/DDBJ whole genome shotgun (WGS) entry which is preliminary data.</text>
</comment>
<evidence type="ECO:0000313" key="2">
    <source>
        <dbReference type="EMBL" id="MEL3952064.1"/>
    </source>
</evidence>
<accession>A0ABU9JGV0</accession>
<evidence type="ECO:0000313" key="3">
    <source>
        <dbReference type="Proteomes" id="UP001455088"/>
    </source>
</evidence>